<accession>A0A0A6VUB9</accession>
<feature type="region of interest" description="Disordered" evidence="1">
    <location>
        <begin position="94"/>
        <end position="122"/>
    </location>
</feature>
<proteinExistence type="predicted"/>
<dbReference type="Proteomes" id="UP000030466">
    <property type="component" value="Unassembled WGS sequence"/>
</dbReference>
<organism evidence="3 4">
    <name type="scientific">Kocuria rosea subsp. polaris</name>
    <dbReference type="NCBI Taxonomy" id="136273"/>
    <lineage>
        <taxon>Bacteria</taxon>
        <taxon>Bacillati</taxon>
        <taxon>Actinomycetota</taxon>
        <taxon>Actinomycetes</taxon>
        <taxon>Micrococcales</taxon>
        <taxon>Micrococcaceae</taxon>
        <taxon>Kocuria</taxon>
    </lineage>
</organism>
<evidence type="ECO:0000313" key="3">
    <source>
        <dbReference type="EMBL" id="KHD98505.1"/>
    </source>
</evidence>
<keyword evidence="2" id="KW-1133">Transmembrane helix</keyword>
<evidence type="ECO:0000313" key="4">
    <source>
        <dbReference type="Proteomes" id="UP000030466"/>
    </source>
</evidence>
<gene>
    <name evidence="3" type="ORF">GY22_02030</name>
</gene>
<comment type="caution">
    <text evidence="3">The sequence shown here is derived from an EMBL/GenBank/DDBJ whole genome shotgun (WGS) entry which is preliminary data.</text>
</comment>
<dbReference type="AlphaFoldDB" id="A0A0A6VUB9"/>
<reference evidence="3 4" key="1">
    <citation type="journal article" date="2003" name="Int. J. Syst. Evol. Microbiol.">
        <title>Kocuria polaris sp. nov., an orange-pigmented psychrophilic bacterium isolated from an Antarctic cyanobacterial mat sample.</title>
        <authorList>
            <person name="Reddy G.S."/>
            <person name="Prakash J.S."/>
            <person name="Prabahar V."/>
            <person name="Matsumoto G.I."/>
            <person name="Stackebrandt E."/>
            <person name="Shivaji S."/>
        </authorList>
    </citation>
    <scope>NUCLEOTIDE SEQUENCE [LARGE SCALE GENOMIC DNA]</scope>
    <source>
        <strain evidence="3 4">CMS 76or</strain>
    </source>
</reference>
<keyword evidence="4" id="KW-1185">Reference proteome</keyword>
<feature type="transmembrane region" description="Helical" evidence="2">
    <location>
        <begin position="6"/>
        <end position="29"/>
    </location>
</feature>
<dbReference type="RefSeq" id="WP_035923910.1">
    <property type="nucleotide sequence ID" value="NZ_JSUH01000002.1"/>
</dbReference>
<dbReference type="OrthoDB" id="4882729at2"/>
<protein>
    <submittedName>
        <fullName evidence="3">Uncharacterized protein</fullName>
    </submittedName>
</protein>
<name>A0A0A6VUB9_KOCRO</name>
<keyword evidence="2" id="KW-0472">Membrane</keyword>
<dbReference type="EMBL" id="JSUH01000002">
    <property type="protein sequence ID" value="KHD98505.1"/>
    <property type="molecule type" value="Genomic_DNA"/>
</dbReference>
<evidence type="ECO:0000256" key="1">
    <source>
        <dbReference type="SAM" id="MobiDB-lite"/>
    </source>
</evidence>
<sequence length="122" mass="14206">MLWWSWVLLWTVLILLGAAFLGLMLWRLVKTFFVLLRDTETVAGEFARRWDDAAAGVQRPVRAAPDPALFTPVGQAVADYRVGRDQRETARLRRRIERKDRMGQPQRISDLRRAERKGMFHG</sequence>
<keyword evidence="2" id="KW-0812">Transmembrane</keyword>
<feature type="compositionally biased region" description="Basic and acidic residues" evidence="1">
    <location>
        <begin position="109"/>
        <end position="122"/>
    </location>
</feature>
<evidence type="ECO:0000256" key="2">
    <source>
        <dbReference type="SAM" id="Phobius"/>
    </source>
</evidence>